<accession>A0ACC2EBE5</accession>
<proteinExistence type="predicted"/>
<protein>
    <submittedName>
        <fullName evidence="1">Uncharacterized protein</fullName>
    </submittedName>
</protein>
<keyword evidence="2" id="KW-1185">Reference proteome</keyword>
<name>A0ACC2EBE5_DIPCM</name>
<evidence type="ECO:0000313" key="1">
    <source>
        <dbReference type="EMBL" id="KAJ7563680.1"/>
    </source>
</evidence>
<evidence type="ECO:0000313" key="2">
    <source>
        <dbReference type="Proteomes" id="UP001162992"/>
    </source>
</evidence>
<comment type="caution">
    <text evidence="1">The sequence shown here is derived from an EMBL/GenBank/DDBJ whole genome shotgun (WGS) entry which is preliminary data.</text>
</comment>
<sequence length="138" mass="15066">MALEGDVVQSSMRIRPPTFSEGKLDGTNYTLWKFKICAILNSYGLLENVLGLGVEPQPTPNTKDASILIPPNPAVLRAWKQQNADALCAIVTSVSDVLTLIQHTSKASDAWTVLKTQYEIRNQTRIQSGKSIGHGTIC</sequence>
<gene>
    <name evidence="1" type="ORF">O6H91_03G120500</name>
</gene>
<reference evidence="2" key="1">
    <citation type="journal article" date="2024" name="Proc. Natl. Acad. Sci. U.S.A.">
        <title>Extraordinary preservation of gene collinearity over three hundred million years revealed in homosporous lycophytes.</title>
        <authorList>
            <person name="Li C."/>
            <person name="Wickell D."/>
            <person name="Kuo L.Y."/>
            <person name="Chen X."/>
            <person name="Nie B."/>
            <person name="Liao X."/>
            <person name="Peng D."/>
            <person name="Ji J."/>
            <person name="Jenkins J."/>
            <person name="Williams M."/>
            <person name="Shu S."/>
            <person name="Plott C."/>
            <person name="Barry K."/>
            <person name="Rajasekar S."/>
            <person name="Grimwood J."/>
            <person name="Han X."/>
            <person name="Sun S."/>
            <person name="Hou Z."/>
            <person name="He W."/>
            <person name="Dai G."/>
            <person name="Sun C."/>
            <person name="Schmutz J."/>
            <person name="Leebens-Mack J.H."/>
            <person name="Li F.W."/>
            <person name="Wang L."/>
        </authorList>
    </citation>
    <scope>NUCLEOTIDE SEQUENCE [LARGE SCALE GENOMIC DNA]</scope>
    <source>
        <strain evidence="2">cv. PW_Plant_1</strain>
    </source>
</reference>
<dbReference type="Proteomes" id="UP001162992">
    <property type="component" value="Chromosome 3"/>
</dbReference>
<dbReference type="EMBL" id="CM055094">
    <property type="protein sequence ID" value="KAJ7563680.1"/>
    <property type="molecule type" value="Genomic_DNA"/>
</dbReference>
<organism evidence="1 2">
    <name type="scientific">Diphasiastrum complanatum</name>
    <name type="common">Issler's clubmoss</name>
    <name type="synonym">Lycopodium complanatum</name>
    <dbReference type="NCBI Taxonomy" id="34168"/>
    <lineage>
        <taxon>Eukaryota</taxon>
        <taxon>Viridiplantae</taxon>
        <taxon>Streptophyta</taxon>
        <taxon>Embryophyta</taxon>
        <taxon>Tracheophyta</taxon>
        <taxon>Lycopodiopsida</taxon>
        <taxon>Lycopodiales</taxon>
        <taxon>Lycopodiaceae</taxon>
        <taxon>Lycopodioideae</taxon>
        <taxon>Diphasiastrum</taxon>
    </lineage>
</organism>